<dbReference type="GO" id="GO:0006890">
    <property type="term" value="P:retrograde vesicle-mediated transport, Golgi to endoplasmic reticulum"/>
    <property type="evidence" value="ECO:0007669"/>
    <property type="project" value="TreeGrafter"/>
</dbReference>
<feature type="transmembrane region" description="Helical" evidence="10">
    <location>
        <begin position="209"/>
        <end position="232"/>
    </location>
</feature>
<keyword evidence="3 8" id="KW-0256">Endoplasmic reticulum</keyword>
<dbReference type="AlphaFoldDB" id="G3BCW9"/>
<gene>
    <name evidence="8" type="primary">GET2</name>
    <name evidence="11" type="ORF">CANTEDRAFT_95684</name>
</gene>
<evidence type="ECO:0000256" key="5">
    <source>
        <dbReference type="ARBA" id="ARBA00022989"/>
    </source>
</evidence>
<evidence type="ECO:0000256" key="9">
    <source>
        <dbReference type="SAM" id="MobiDB-lite"/>
    </source>
</evidence>
<evidence type="ECO:0000256" key="6">
    <source>
        <dbReference type="ARBA" id="ARBA00023034"/>
    </source>
</evidence>
<comment type="subcellular location">
    <subcellularLocation>
        <location evidence="8">Endoplasmic reticulum membrane</location>
        <topology evidence="8">Multi-pass membrane protein</topology>
    </subcellularLocation>
    <subcellularLocation>
        <location evidence="8">Golgi apparatus membrane</location>
        <topology evidence="8">Multi-pass membrane protein</topology>
    </subcellularLocation>
</comment>
<feature type="compositionally biased region" description="Polar residues" evidence="9">
    <location>
        <begin position="34"/>
        <end position="47"/>
    </location>
</feature>
<comment type="subunit">
    <text evidence="8">Component of the Golgi to ER traffic (GET) complex, which is composed of GET1, GET2 and GET3. Within the complex, GET1 and GET2 form a heterotetramer which is stabilized by phosphatidylinositol binding and which binds to the GET3 homodimer.</text>
</comment>
<dbReference type="PANTHER" id="PTHR28263:SF1">
    <property type="entry name" value="GOLGI TO ER TRAFFIC PROTEIN 2"/>
    <property type="match status" value="1"/>
</dbReference>
<dbReference type="HAMAP" id="MF_03114">
    <property type="entry name" value="Get2"/>
    <property type="match status" value="1"/>
</dbReference>
<dbReference type="PANTHER" id="PTHR28263">
    <property type="entry name" value="GOLGI TO ER TRAFFIC PROTEIN 2"/>
    <property type="match status" value="1"/>
</dbReference>
<dbReference type="GO" id="GO:0005789">
    <property type="term" value="C:endoplasmic reticulum membrane"/>
    <property type="evidence" value="ECO:0007669"/>
    <property type="project" value="UniProtKB-SubCell"/>
</dbReference>
<keyword evidence="1 8" id="KW-0813">Transport</keyword>
<evidence type="ECO:0000256" key="3">
    <source>
        <dbReference type="ARBA" id="ARBA00022824"/>
    </source>
</evidence>
<evidence type="ECO:0000256" key="8">
    <source>
        <dbReference type="HAMAP-Rule" id="MF_03114"/>
    </source>
</evidence>
<evidence type="ECO:0000313" key="12">
    <source>
        <dbReference type="Proteomes" id="UP000000707"/>
    </source>
</evidence>
<comment type="similarity">
    <text evidence="8">Belongs to the GET2 family.</text>
</comment>
<feature type="transmembrane region" description="Helical" evidence="10">
    <location>
        <begin position="169"/>
        <end position="189"/>
    </location>
</feature>
<dbReference type="GeneID" id="18250528"/>
<evidence type="ECO:0000256" key="4">
    <source>
        <dbReference type="ARBA" id="ARBA00022892"/>
    </source>
</evidence>
<keyword evidence="4 8" id="KW-0931">ER-Golgi transport</keyword>
<comment type="caution">
    <text evidence="8">Lacks conserved residue(s) required for the propagation of feature annotation.</text>
</comment>
<evidence type="ECO:0000313" key="11">
    <source>
        <dbReference type="EMBL" id="EGV60228.1"/>
    </source>
</evidence>
<proteinExistence type="inferred from homology"/>
<keyword evidence="6 8" id="KW-0333">Golgi apparatus</keyword>
<name>G3BCW9_CANTC</name>
<sequence>MSTLTPEEKRRLLKERRAAKMAGGNATGRLNAILNQGNSVKSSTVTSVLDKDESPKPTNAPIPTPISKFHGDDDPDTSDIEQLLSTRVSPAPSPLAPQDPTASDIDEMFKKMFGGQSGNGSGDDPLTSMMMSMMQQSQKDEGDTTGLQDQAYEAQLLKYNMYNLKKLKYRFLVVRYLSVVVNFVYHFFASTTFRGSSHAFSRAAGMSGYYNNGFFVTFVSLEAVVLSSYLVISSRRKASENISSDNLVLKVVSMAAAVVPAVQRFQPVIVQLVKYWEVLSMLVGDLALVAVLFGLTSVL</sequence>
<organism evidence="12">
    <name type="scientific">Candida tenuis (strain ATCC 10573 / BCRC 21748 / CBS 615 / JCM 9827 / NBRC 10315 / NRRL Y-1498 / VKM Y-70)</name>
    <name type="common">Yeast</name>
    <name type="synonym">Yamadazyma tenuis</name>
    <dbReference type="NCBI Taxonomy" id="590646"/>
    <lineage>
        <taxon>Eukaryota</taxon>
        <taxon>Fungi</taxon>
        <taxon>Dikarya</taxon>
        <taxon>Ascomycota</taxon>
        <taxon>Saccharomycotina</taxon>
        <taxon>Pichiomycetes</taxon>
        <taxon>Debaryomycetaceae</taxon>
        <taxon>Yamadazyma</taxon>
    </lineage>
</organism>
<accession>G3BCW9</accession>
<evidence type="ECO:0000256" key="10">
    <source>
        <dbReference type="SAM" id="Phobius"/>
    </source>
</evidence>
<keyword evidence="2 8" id="KW-0812">Transmembrane</keyword>
<evidence type="ECO:0000256" key="2">
    <source>
        <dbReference type="ARBA" id="ARBA00022692"/>
    </source>
</evidence>
<evidence type="ECO:0000256" key="7">
    <source>
        <dbReference type="ARBA" id="ARBA00023136"/>
    </source>
</evidence>
<dbReference type="KEGG" id="cten:18250528"/>
<evidence type="ECO:0000256" key="1">
    <source>
        <dbReference type="ARBA" id="ARBA00022448"/>
    </source>
</evidence>
<dbReference type="Proteomes" id="UP000000707">
    <property type="component" value="Unassembled WGS sequence"/>
</dbReference>
<dbReference type="InterPro" id="IPR028143">
    <property type="entry name" value="Get2/sif1"/>
</dbReference>
<keyword evidence="5 8" id="KW-1133">Transmembrane helix</keyword>
<keyword evidence="12" id="KW-1185">Reference proteome</keyword>
<dbReference type="EMBL" id="GL996528">
    <property type="protein sequence ID" value="EGV60228.1"/>
    <property type="molecule type" value="Genomic_DNA"/>
</dbReference>
<feature type="topological domain" description="Cytoplasmic" evidence="8">
    <location>
        <begin position="1"/>
        <end position="166"/>
    </location>
</feature>
<dbReference type="GO" id="GO:0000139">
    <property type="term" value="C:Golgi membrane"/>
    <property type="evidence" value="ECO:0007669"/>
    <property type="project" value="UniProtKB-SubCell"/>
</dbReference>
<dbReference type="GO" id="GO:0043529">
    <property type="term" value="C:GET complex"/>
    <property type="evidence" value="ECO:0007669"/>
    <property type="project" value="UniProtKB-UniRule"/>
</dbReference>
<keyword evidence="7 8" id="KW-0472">Membrane</keyword>
<feature type="transmembrane region" description="Helical" evidence="10">
    <location>
        <begin position="275"/>
        <end position="295"/>
    </location>
</feature>
<dbReference type="STRING" id="590646.G3BCW9"/>
<protein>
    <recommendedName>
        <fullName evidence="8">Golgi to ER traffic protein 2</fullName>
    </recommendedName>
</protein>
<comment type="function">
    <text evidence="8">Required for the post-translational delivery of tail-anchored (TA) proteins to the endoplasmic reticulum. Together with GET1, acts as a membrane receptor for soluble GET3, which recognizes and selectively binds the transmembrane domain of TA proteins in the cytosol. The GET complex cooperates with the HDEL receptor ERD2 to mediate the ATP-dependent retrieval of resident ER proteins that contain a C-terminal H-D-E-L retention signal from the Golgi to the ER.</text>
</comment>
<reference evidence="11 12" key="1">
    <citation type="journal article" date="2011" name="Proc. Natl. Acad. Sci. U.S.A.">
        <title>Comparative genomics of xylose-fermenting fungi for enhanced biofuel production.</title>
        <authorList>
            <person name="Wohlbach D.J."/>
            <person name="Kuo A."/>
            <person name="Sato T.K."/>
            <person name="Potts K.M."/>
            <person name="Salamov A.A."/>
            <person name="LaButti K.M."/>
            <person name="Sun H."/>
            <person name="Clum A."/>
            <person name="Pangilinan J.L."/>
            <person name="Lindquist E.A."/>
            <person name="Lucas S."/>
            <person name="Lapidus A."/>
            <person name="Jin M."/>
            <person name="Gunawan C."/>
            <person name="Balan V."/>
            <person name="Dale B.E."/>
            <person name="Jeffries T.W."/>
            <person name="Zinkel R."/>
            <person name="Barry K.W."/>
            <person name="Grigoriev I.V."/>
            <person name="Gasch A.P."/>
        </authorList>
    </citation>
    <scope>NUCLEOTIDE SEQUENCE [LARGE SCALE GENOMIC DNA]</scope>
    <source>
        <strain evidence="12">ATCC 10573 / BCRC 21748 / CBS 615 / JCM 9827 / NBRC 10315 / NRRL Y-1498 / VKM Y-70</strain>
    </source>
</reference>
<dbReference type="GO" id="GO:0045048">
    <property type="term" value="P:protein insertion into ER membrane"/>
    <property type="evidence" value="ECO:0007669"/>
    <property type="project" value="UniProtKB-UniRule"/>
</dbReference>
<dbReference type="OrthoDB" id="10040024at2759"/>
<dbReference type="InterPro" id="IPR014802">
    <property type="entry name" value="GET2"/>
</dbReference>
<feature type="topological domain" description="Lumenal" evidence="8">
    <location>
        <position position="299"/>
    </location>
</feature>
<dbReference type="eggNOG" id="ENOG502QW0H">
    <property type="taxonomic scope" value="Eukaryota"/>
</dbReference>
<dbReference type="HOGENOM" id="CLU_066477_0_0_1"/>
<feature type="region of interest" description="Disordered" evidence="9">
    <location>
        <begin position="34"/>
        <end position="79"/>
    </location>
</feature>
<dbReference type="Pfam" id="PF08690">
    <property type="entry name" value="GET2"/>
    <property type="match status" value="1"/>
</dbReference>